<evidence type="ECO:0000256" key="8">
    <source>
        <dbReference type="HAMAP-Rule" id="MF_00265"/>
    </source>
</evidence>
<gene>
    <name evidence="8" type="primary">vapC</name>
    <name evidence="9" type="ORF">GII30_12955</name>
</gene>
<dbReference type="GO" id="GO:0090729">
    <property type="term" value="F:toxin activity"/>
    <property type="evidence" value="ECO:0007669"/>
    <property type="project" value="UniProtKB-KW"/>
</dbReference>
<evidence type="ECO:0000256" key="5">
    <source>
        <dbReference type="ARBA" id="ARBA00022801"/>
    </source>
</evidence>
<proteinExistence type="inferred from homology"/>
<dbReference type="GO" id="GO:0000287">
    <property type="term" value="F:magnesium ion binding"/>
    <property type="evidence" value="ECO:0007669"/>
    <property type="project" value="UniProtKB-UniRule"/>
</dbReference>
<comment type="cofactor">
    <cofactor evidence="1 8">
        <name>Mg(2+)</name>
        <dbReference type="ChEBI" id="CHEBI:18420"/>
    </cofactor>
</comment>
<dbReference type="InterPro" id="IPR022907">
    <property type="entry name" value="VapC_family"/>
</dbReference>
<keyword evidence="6 8" id="KW-0460">Magnesium</keyword>
<evidence type="ECO:0000256" key="3">
    <source>
        <dbReference type="ARBA" id="ARBA00022722"/>
    </source>
</evidence>
<dbReference type="Pfam" id="PF01850">
    <property type="entry name" value="PIN"/>
    <property type="match status" value="1"/>
</dbReference>
<keyword evidence="8" id="KW-0800">Toxin</keyword>
<feature type="binding site" evidence="8">
    <location>
        <position position="6"/>
    </location>
    <ligand>
        <name>Mg(2+)</name>
        <dbReference type="ChEBI" id="CHEBI:18420"/>
    </ligand>
</feature>
<dbReference type="Gene3D" id="3.40.50.1010">
    <property type="entry name" value="5'-nuclease"/>
    <property type="match status" value="1"/>
</dbReference>
<dbReference type="GO" id="GO:0016787">
    <property type="term" value="F:hydrolase activity"/>
    <property type="evidence" value="ECO:0007669"/>
    <property type="project" value="UniProtKB-KW"/>
</dbReference>
<evidence type="ECO:0000256" key="1">
    <source>
        <dbReference type="ARBA" id="ARBA00001946"/>
    </source>
</evidence>
<accession>A0A857MBX3</accession>
<dbReference type="PANTHER" id="PTHR33653">
    <property type="entry name" value="RIBONUCLEASE VAPC2"/>
    <property type="match status" value="1"/>
</dbReference>
<comment type="similarity">
    <text evidence="7 8">Belongs to the PINc/VapC protein family.</text>
</comment>
<evidence type="ECO:0000256" key="7">
    <source>
        <dbReference type="ARBA" id="ARBA00038093"/>
    </source>
</evidence>
<keyword evidence="4 8" id="KW-0479">Metal-binding</keyword>
<dbReference type="AlphaFoldDB" id="A0A857MBX3"/>
<dbReference type="RefSeq" id="WP_005181454.1">
    <property type="nucleotide sequence ID" value="NZ_CP045804.1"/>
</dbReference>
<sequence length="135" mass="14716">MAWLVDKSALVRIAHSPDADQWQDRIARGLVHISSTTLLEVGFSARSASSWVELQNTPPVSDLPVESITPRTESRALEVQHALADRGTHRGPGPADLLIAAIAELSELTVLHVDKDFELIADITGQPMERLTGDF</sequence>
<dbReference type="HAMAP" id="MF_00265">
    <property type="entry name" value="VapC_Nob1"/>
    <property type="match status" value="1"/>
</dbReference>
<evidence type="ECO:0000256" key="4">
    <source>
        <dbReference type="ARBA" id="ARBA00022723"/>
    </source>
</evidence>
<dbReference type="CDD" id="cd18755">
    <property type="entry name" value="PIN_MtVapC3_VapC21-like"/>
    <property type="match status" value="1"/>
</dbReference>
<dbReference type="EC" id="3.1.-.-" evidence="8"/>
<organism evidence="9">
    <name type="scientific">Gordonia amarae</name>
    <dbReference type="NCBI Taxonomy" id="36821"/>
    <lineage>
        <taxon>Bacteria</taxon>
        <taxon>Bacillati</taxon>
        <taxon>Actinomycetota</taxon>
        <taxon>Actinomycetes</taxon>
        <taxon>Mycobacteriales</taxon>
        <taxon>Gordoniaceae</taxon>
        <taxon>Gordonia</taxon>
    </lineage>
</organism>
<keyword evidence="3 8" id="KW-0540">Nuclease</keyword>
<protein>
    <recommendedName>
        <fullName evidence="8">Ribonuclease VapC</fullName>
        <shortName evidence="8">RNase VapC</shortName>
        <ecNumber evidence="8">3.1.-.-</ecNumber>
    </recommendedName>
    <alternativeName>
        <fullName evidence="8">Toxin VapC</fullName>
    </alternativeName>
</protein>
<evidence type="ECO:0000313" key="9">
    <source>
        <dbReference type="EMBL" id="QHN39944.1"/>
    </source>
</evidence>
<evidence type="ECO:0000256" key="6">
    <source>
        <dbReference type="ARBA" id="ARBA00022842"/>
    </source>
</evidence>
<reference evidence="9" key="1">
    <citation type="journal article" date="2021" name="Nat. Microbiol.">
        <title>Cocultivation of an ultrasmall environmental parasitic bacterium with lytic ability against bacteria associated with wastewater foams.</title>
        <authorList>
            <person name="Batinovic S."/>
            <person name="Rose J.J.A."/>
            <person name="Ratcliffe J."/>
            <person name="Seviour R.J."/>
            <person name="Petrovski S."/>
        </authorList>
    </citation>
    <scope>NUCLEOTIDE SEQUENCE</scope>
    <source>
        <strain evidence="9">CON44</strain>
    </source>
</reference>
<dbReference type="PANTHER" id="PTHR33653:SF1">
    <property type="entry name" value="RIBONUCLEASE VAPC2"/>
    <property type="match status" value="1"/>
</dbReference>
<dbReference type="GO" id="GO:0004540">
    <property type="term" value="F:RNA nuclease activity"/>
    <property type="evidence" value="ECO:0007669"/>
    <property type="project" value="InterPro"/>
</dbReference>
<dbReference type="InterPro" id="IPR002716">
    <property type="entry name" value="PIN_dom"/>
</dbReference>
<evidence type="ECO:0000256" key="2">
    <source>
        <dbReference type="ARBA" id="ARBA00022649"/>
    </source>
</evidence>
<comment type="function">
    <text evidence="8">Toxic component of a toxin-antitoxin (TA) system. An RNase.</text>
</comment>
<keyword evidence="5 8" id="KW-0378">Hydrolase</keyword>
<feature type="binding site" evidence="8">
    <location>
        <position position="96"/>
    </location>
    <ligand>
        <name>Mg(2+)</name>
        <dbReference type="ChEBI" id="CHEBI:18420"/>
    </ligand>
</feature>
<dbReference type="EMBL" id="CP045810">
    <property type="protein sequence ID" value="QHN39944.1"/>
    <property type="molecule type" value="Genomic_DNA"/>
</dbReference>
<keyword evidence="2 8" id="KW-1277">Toxin-antitoxin system</keyword>
<dbReference type="InterPro" id="IPR029060">
    <property type="entry name" value="PIN-like_dom_sf"/>
</dbReference>
<name>A0A857MBX3_9ACTN</name>
<dbReference type="SUPFAM" id="SSF88723">
    <property type="entry name" value="PIN domain-like"/>
    <property type="match status" value="1"/>
</dbReference>
<dbReference type="InterPro" id="IPR050556">
    <property type="entry name" value="Type_II_TA_system_RNase"/>
</dbReference>